<keyword evidence="2" id="KW-1185">Reference proteome</keyword>
<sequence length="332" mass="36554">MRQDLLCHSPGQSSEDIRLDVLGTRYPGIQVAQALDLSVGGFDLVHRENGCHSDRSRGFSAYFVHRLHVAFSRPFLVSPKDADSTPTPSILSLENVSMNIMSAELPLSTRTRWMTLSATRISPINASLCGWSSRSASSSVKVIRILSIDRRCSAARPGWGNYSHYKLPQVTILDQQLNLVSKLYAVLRVMAHILVEVAVLVLVSLSTICPDWRWVSEQSSTRHLVKDVLDGCDQRGVLLEPSRQCSRTKIEIGSGAPDHGLPLFWSTLVRLVRLPRGKLGLFSGYKPSPSNVLVGFGMPPGDPPQVRKGGWLVVGKRPDEAGVFDAFPEGLY</sequence>
<gene>
    <name evidence="1" type="ORF">TIFTF001_032953</name>
</gene>
<protein>
    <submittedName>
        <fullName evidence="1">Uncharacterized protein</fullName>
    </submittedName>
</protein>
<accession>A0AA88J321</accession>
<evidence type="ECO:0000313" key="2">
    <source>
        <dbReference type="Proteomes" id="UP001187192"/>
    </source>
</evidence>
<proteinExistence type="predicted"/>
<reference evidence="1" key="1">
    <citation type="submission" date="2023-07" db="EMBL/GenBank/DDBJ databases">
        <title>draft genome sequence of fig (Ficus carica).</title>
        <authorList>
            <person name="Takahashi T."/>
            <person name="Nishimura K."/>
        </authorList>
    </citation>
    <scope>NUCLEOTIDE SEQUENCE</scope>
</reference>
<dbReference type="AlphaFoldDB" id="A0AA88J321"/>
<evidence type="ECO:0000313" key="1">
    <source>
        <dbReference type="EMBL" id="GMN63873.1"/>
    </source>
</evidence>
<organism evidence="1 2">
    <name type="scientific">Ficus carica</name>
    <name type="common">Common fig</name>
    <dbReference type="NCBI Taxonomy" id="3494"/>
    <lineage>
        <taxon>Eukaryota</taxon>
        <taxon>Viridiplantae</taxon>
        <taxon>Streptophyta</taxon>
        <taxon>Embryophyta</taxon>
        <taxon>Tracheophyta</taxon>
        <taxon>Spermatophyta</taxon>
        <taxon>Magnoliopsida</taxon>
        <taxon>eudicotyledons</taxon>
        <taxon>Gunneridae</taxon>
        <taxon>Pentapetalae</taxon>
        <taxon>rosids</taxon>
        <taxon>fabids</taxon>
        <taxon>Rosales</taxon>
        <taxon>Moraceae</taxon>
        <taxon>Ficeae</taxon>
        <taxon>Ficus</taxon>
    </lineage>
</organism>
<comment type="caution">
    <text evidence="1">The sequence shown here is derived from an EMBL/GenBank/DDBJ whole genome shotgun (WGS) entry which is preliminary data.</text>
</comment>
<dbReference type="EMBL" id="BTGU01000161">
    <property type="protein sequence ID" value="GMN63873.1"/>
    <property type="molecule type" value="Genomic_DNA"/>
</dbReference>
<name>A0AA88J321_FICCA</name>
<dbReference type="Proteomes" id="UP001187192">
    <property type="component" value="Unassembled WGS sequence"/>
</dbReference>